<dbReference type="SUPFAM" id="SSF103506">
    <property type="entry name" value="Mitochondrial carrier"/>
    <property type="match status" value="1"/>
</dbReference>
<sequence>MAENQLQFSILPKILNGGIAGMIGVACTFPTDLVKTRLQKQQIGPDGTKMYDGIFDAMKKISRSEGIRGLYKGSSVLILLITPMKAIRFTANDFFRFHLKDKTTNKLSTARQGLAGALTGVVQLVVTVPMELLKIQLQDAGRVAAMEAKQTGKPVTPNISALKVFSDLIRSRGFFGLYKGTFATMCRDVPFCGVYFPVFAKLDSFGPRKLDGSGDAKFYWSFICALSTASCTAVMVTPSDIMKTRIQSISKGAAGDKTYGSVKDAFKDILQHEGIKGFYKGGACRILVLAPTYAIIQGIYFLGVAEKIFGLKRDIKVVK</sequence>
<dbReference type="PANTHER" id="PTHR45678:SF5">
    <property type="entry name" value="AT03939P-RELATED"/>
    <property type="match status" value="1"/>
</dbReference>
<organism evidence="19 20">
    <name type="scientific">Dendroctonus ponderosae</name>
    <name type="common">Mountain pine beetle</name>
    <dbReference type="NCBI Taxonomy" id="77166"/>
    <lineage>
        <taxon>Eukaryota</taxon>
        <taxon>Metazoa</taxon>
        <taxon>Ecdysozoa</taxon>
        <taxon>Arthropoda</taxon>
        <taxon>Hexapoda</taxon>
        <taxon>Insecta</taxon>
        <taxon>Pterygota</taxon>
        <taxon>Neoptera</taxon>
        <taxon>Endopterygota</taxon>
        <taxon>Coleoptera</taxon>
        <taxon>Polyphaga</taxon>
        <taxon>Cucujiformia</taxon>
        <taxon>Curculionidae</taxon>
        <taxon>Scolytinae</taxon>
        <taxon>Dendroctonus</taxon>
    </lineage>
</organism>
<evidence type="ECO:0000256" key="7">
    <source>
        <dbReference type="ARBA" id="ARBA00022792"/>
    </source>
</evidence>
<evidence type="ECO:0000256" key="11">
    <source>
        <dbReference type="ARBA" id="ARBA00023136"/>
    </source>
</evidence>
<dbReference type="PROSITE" id="PS50920">
    <property type="entry name" value="SOLCAR"/>
    <property type="match status" value="3"/>
</dbReference>
<dbReference type="InterPro" id="IPR002067">
    <property type="entry name" value="MCP"/>
</dbReference>
<evidence type="ECO:0000256" key="5">
    <source>
        <dbReference type="ARBA" id="ARBA00022692"/>
    </source>
</evidence>
<dbReference type="GO" id="GO:0043490">
    <property type="term" value="P:malate-aspartate shuttle"/>
    <property type="evidence" value="ECO:0007669"/>
    <property type="project" value="TreeGrafter"/>
</dbReference>
<dbReference type="EnsemblMetazoa" id="XM_019913442.1">
    <property type="protein sequence ID" value="XP_019769001.1"/>
    <property type="gene ID" value="LOC109543629"/>
</dbReference>
<evidence type="ECO:0000256" key="13">
    <source>
        <dbReference type="ARBA" id="ARBA00057953"/>
    </source>
</evidence>
<keyword evidence="10" id="KW-0496">Mitochondrion</keyword>
<dbReference type="GO" id="GO:0015293">
    <property type="term" value="F:symporter activity"/>
    <property type="evidence" value="ECO:0007669"/>
    <property type="project" value="UniProtKB-KW"/>
</dbReference>
<dbReference type="KEGG" id="dpa:109543629"/>
<evidence type="ECO:0000256" key="17">
    <source>
        <dbReference type="PROSITE-ProRule" id="PRU00282"/>
    </source>
</evidence>
<comment type="similarity">
    <text evidence="2 18">Belongs to the mitochondrial carrier (TC 2.A.29) family.</text>
</comment>
<protein>
    <recommendedName>
        <fullName evidence="14">Mitochondrial glutamate carrier 2</fullName>
    </recommendedName>
    <alternativeName>
        <fullName evidence="16">Glutamate/H(+) symporter 2</fullName>
    </alternativeName>
    <alternativeName>
        <fullName evidence="15">Solute carrier family 25 member 18</fullName>
    </alternativeName>
</protein>
<comment type="function">
    <text evidence="13">Responsible for the transport of glutamate from the cytosol into the mitochondrial matrix with the concomitant import of a proton (symport system).</text>
</comment>
<dbReference type="InterPro" id="IPR018108">
    <property type="entry name" value="MCP_transmembrane"/>
</dbReference>
<dbReference type="GO" id="GO:0005313">
    <property type="term" value="F:L-glutamate transmembrane transporter activity"/>
    <property type="evidence" value="ECO:0007669"/>
    <property type="project" value="TreeGrafter"/>
</dbReference>
<reference evidence="20" key="1">
    <citation type="journal article" date="2013" name="Genome Biol.">
        <title>Draft genome of the mountain pine beetle, Dendroctonus ponderosae Hopkins, a major forest pest.</title>
        <authorList>
            <person name="Keeling C.I."/>
            <person name="Yuen M.M."/>
            <person name="Liao N.Y."/>
            <person name="Docking T.R."/>
            <person name="Chan S.K."/>
            <person name="Taylor G.A."/>
            <person name="Palmquist D.L."/>
            <person name="Jackman S.D."/>
            <person name="Nguyen A."/>
            <person name="Li M."/>
            <person name="Henderson H."/>
            <person name="Janes J.K."/>
            <person name="Zhao Y."/>
            <person name="Pandoh P."/>
            <person name="Moore R."/>
            <person name="Sperling F.A."/>
            <person name="Huber D.P."/>
            <person name="Birol I."/>
            <person name="Jones S.J."/>
            <person name="Bohlmann J."/>
        </authorList>
    </citation>
    <scope>NUCLEOTIDE SEQUENCE</scope>
</reference>
<evidence type="ECO:0000256" key="6">
    <source>
        <dbReference type="ARBA" id="ARBA00022737"/>
    </source>
</evidence>
<evidence type="ECO:0000256" key="15">
    <source>
        <dbReference type="ARBA" id="ARBA00076502"/>
    </source>
</evidence>
<evidence type="ECO:0000256" key="2">
    <source>
        <dbReference type="ARBA" id="ARBA00006375"/>
    </source>
</evidence>
<evidence type="ECO:0000256" key="1">
    <source>
        <dbReference type="ARBA" id="ARBA00004448"/>
    </source>
</evidence>
<keyword evidence="9" id="KW-1133">Transmembrane helix</keyword>
<evidence type="ECO:0000313" key="19">
    <source>
        <dbReference type="EnsemblMetazoa" id="XP_019769001.1"/>
    </source>
</evidence>
<evidence type="ECO:0000256" key="9">
    <source>
        <dbReference type="ARBA" id="ARBA00022989"/>
    </source>
</evidence>
<feature type="repeat" description="Solcar" evidence="17">
    <location>
        <begin position="216"/>
        <end position="306"/>
    </location>
</feature>
<dbReference type="GO" id="GO:0015183">
    <property type="term" value="F:L-aspartate transmembrane transporter activity"/>
    <property type="evidence" value="ECO:0007669"/>
    <property type="project" value="TreeGrafter"/>
</dbReference>
<dbReference type="FunFam" id="1.50.40.10:FF:000026">
    <property type="entry name" value="Putative mitochondrial glutamate carrier 2"/>
    <property type="match status" value="1"/>
</dbReference>
<evidence type="ECO:0000256" key="3">
    <source>
        <dbReference type="ARBA" id="ARBA00022448"/>
    </source>
</evidence>
<keyword evidence="11 17" id="KW-0472">Membrane</keyword>
<evidence type="ECO:0000256" key="8">
    <source>
        <dbReference type="ARBA" id="ARBA00022847"/>
    </source>
</evidence>
<accession>A0AAR5Q775</accession>
<evidence type="ECO:0000256" key="18">
    <source>
        <dbReference type="RuleBase" id="RU000488"/>
    </source>
</evidence>
<dbReference type="Pfam" id="PF00153">
    <property type="entry name" value="Mito_carr"/>
    <property type="match status" value="3"/>
</dbReference>
<dbReference type="PANTHER" id="PTHR45678">
    <property type="entry name" value="MITOCHONDRIAL 2-OXODICARBOXYLATE CARRIER 1-RELATED"/>
    <property type="match status" value="1"/>
</dbReference>
<feature type="repeat" description="Solcar" evidence="17">
    <location>
        <begin position="8"/>
        <end position="98"/>
    </location>
</feature>
<comment type="catalytic activity">
    <reaction evidence="12">
        <text>L-glutamate(in) + H(+)(in) = L-glutamate(out) + H(+)(out)</text>
        <dbReference type="Rhea" id="RHEA:70955"/>
        <dbReference type="ChEBI" id="CHEBI:15378"/>
        <dbReference type="ChEBI" id="CHEBI:29985"/>
    </reaction>
</comment>
<reference evidence="19" key="2">
    <citation type="submission" date="2024-08" db="UniProtKB">
        <authorList>
            <consortium name="EnsemblMetazoa"/>
        </authorList>
    </citation>
    <scope>IDENTIFICATION</scope>
</reference>
<evidence type="ECO:0000256" key="14">
    <source>
        <dbReference type="ARBA" id="ARBA00069241"/>
    </source>
</evidence>
<dbReference type="AlphaFoldDB" id="A0AAR5Q775"/>
<evidence type="ECO:0000256" key="4">
    <source>
        <dbReference type="ARBA" id="ARBA00022553"/>
    </source>
</evidence>
<evidence type="ECO:0000313" key="20">
    <source>
        <dbReference type="Proteomes" id="UP000019118"/>
    </source>
</evidence>
<keyword evidence="8" id="KW-0769">Symport</keyword>
<dbReference type="GO" id="GO:0005743">
    <property type="term" value="C:mitochondrial inner membrane"/>
    <property type="evidence" value="ECO:0007669"/>
    <property type="project" value="UniProtKB-SubCell"/>
</dbReference>
<dbReference type="RefSeq" id="XP_019769001.1">
    <property type="nucleotide sequence ID" value="XM_019913442.2"/>
</dbReference>
<dbReference type="Gene3D" id="1.50.40.10">
    <property type="entry name" value="Mitochondrial carrier domain"/>
    <property type="match status" value="1"/>
</dbReference>
<dbReference type="InterPro" id="IPR051028">
    <property type="entry name" value="Mito_Solute_Carrier"/>
</dbReference>
<evidence type="ECO:0000256" key="10">
    <source>
        <dbReference type="ARBA" id="ARBA00023128"/>
    </source>
</evidence>
<keyword evidence="20" id="KW-1185">Reference proteome</keyword>
<proteinExistence type="inferred from homology"/>
<keyword evidence="5 17" id="KW-0812">Transmembrane</keyword>
<dbReference type="InterPro" id="IPR023395">
    <property type="entry name" value="MCP_dom_sf"/>
</dbReference>
<name>A0AAR5Q775_DENPD</name>
<dbReference type="Proteomes" id="UP000019118">
    <property type="component" value="Unassembled WGS sequence"/>
</dbReference>
<evidence type="ECO:0000256" key="12">
    <source>
        <dbReference type="ARBA" id="ARBA00048437"/>
    </source>
</evidence>
<feature type="repeat" description="Solcar" evidence="17">
    <location>
        <begin position="107"/>
        <end position="205"/>
    </location>
</feature>
<keyword evidence="6" id="KW-0677">Repeat</keyword>
<keyword evidence="3 18" id="KW-0813">Transport</keyword>
<dbReference type="GeneID" id="109543629"/>
<keyword evidence="7" id="KW-0999">Mitochondrion inner membrane</keyword>
<comment type="subcellular location">
    <subcellularLocation>
        <location evidence="1">Mitochondrion inner membrane</location>
        <topology evidence="1">Multi-pass membrane protein</topology>
    </subcellularLocation>
</comment>
<evidence type="ECO:0000256" key="16">
    <source>
        <dbReference type="ARBA" id="ARBA00081096"/>
    </source>
</evidence>
<dbReference type="PRINTS" id="PR00926">
    <property type="entry name" value="MITOCARRIER"/>
</dbReference>
<keyword evidence="4" id="KW-0597">Phosphoprotein</keyword>